<dbReference type="InterPro" id="IPR009647">
    <property type="entry name" value="PBP_C"/>
</dbReference>
<evidence type="ECO:0000256" key="10">
    <source>
        <dbReference type="ARBA" id="ARBA00044770"/>
    </source>
</evidence>
<dbReference type="UniPathway" id="UPA00219"/>
<dbReference type="GO" id="GO:0006508">
    <property type="term" value="P:proteolysis"/>
    <property type="evidence" value="ECO:0007669"/>
    <property type="project" value="UniProtKB-KW"/>
</dbReference>
<feature type="domain" description="Glycosyl transferase family 51" evidence="14">
    <location>
        <begin position="65"/>
        <end position="223"/>
    </location>
</feature>
<keyword evidence="9" id="KW-0511">Multifunctional enzyme</keyword>
<feature type="signal peptide" evidence="12">
    <location>
        <begin position="1"/>
        <end position="33"/>
    </location>
</feature>
<dbReference type="GO" id="GO:0008658">
    <property type="term" value="F:penicillin binding"/>
    <property type="evidence" value="ECO:0007669"/>
    <property type="project" value="InterPro"/>
</dbReference>
<dbReference type="Gene3D" id="1.10.3810.10">
    <property type="entry name" value="Biosynthetic peptidoglycan transglycosylase-like"/>
    <property type="match status" value="1"/>
</dbReference>
<dbReference type="InterPro" id="IPR023346">
    <property type="entry name" value="Lysozyme-like_dom_sf"/>
</dbReference>
<evidence type="ECO:0000313" key="16">
    <source>
        <dbReference type="EMBL" id="AMD89899.1"/>
    </source>
</evidence>
<dbReference type="GO" id="GO:0030288">
    <property type="term" value="C:outer membrane-bounded periplasmic space"/>
    <property type="evidence" value="ECO:0007669"/>
    <property type="project" value="TreeGrafter"/>
</dbReference>
<evidence type="ECO:0000256" key="12">
    <source>
        <dbReference type="SAM" id="SignalP"/>
    </source>
</evidence>
<evidence type="ECO:0000256" key="8">
    <source>
        <dbReference type="ARBA" id="ARBA00022801"/>
    </source>
</evidence>
<dbReference type="PANTHER" id="PTHR32282:SF15">
    <property type="entry name" value="PENICILLIN-BINDING PROTEIN 1C"/>
    <property type="match status" value="1"/>
</dbReference>
<gene>
    <name evidence="16" type="ORF">AXF13_07090</name>
</gene>
<accession>A0A120KM05</accession>
<organism evidence="16 17">
    <name type="scientific">Desulfovibrio fairfieldensis</name>
    <dbReference type="NCBI Taxonomy" id="44742"/>
    <lineage>
        <taxon>Bacteria</taxon>
        <taxon>Pseudomonadati</taxon>
        <taxon>Thermodesulfobacteriota</taxon>
        <taxon>Desulfovibrionia</taxon>
        <taxon>Desulfovibrionales</taxon>
        <taxon>Desulfovibrionaceae</taxon>
        <taxon>Desulfovibrio</taxon>
    </lineage>
</organism>
<evidence type="ECO:0000313" key="17">
    <source>
        <dbReference type="Proteomes" id="UP000069241"/>
    </source>
</evidence>
<reference evidence="17" key="1">
    <citation type="submission" date="2016-02" db="EMBL/GenBank/DDBJ databases">
        <authorList>
            <person name="Holder M.E."/>
            <person name="Ajami N.J."/>
            <person name="Petrosino J.F."/>
        </authorList>
    </citation>
    <scope>NUCLEOTIDE SEQUENCE [LARGE SCALE GENOMIC DNA]</scope>
    <source>
        <strain evidence="17">CCUG 45958</strain>
    </source>
</reference>
<keyword evidence="12" id="KW-0732">Signal</keyword>
<evidence type="ECO:0000256" key="5">
    <source>
        <dbReference type="ARBA" id="ARBA00022670"/>
    </source>
</evidence>
<evidence type="ECO:0000256" key="2">
    <source>
        <dbReference type="ARBA" id="ARBA00007090"/>
    </source>
</evidence>
<feature type="domain" description="Penicillin-binding protein transpeptidase" evidence="13">
    <location>
        <begin position="310"/>
        <end position="431"/>
    </location>
</feature>
<dbReference type="Gene3D" id="3.40.710.10">
    <property type="entry name" value="DD-peptidase/beta-lactamase superfamily"/>
    <property type="match status" value="1"/>
</dbReference>
<comment type="similarity">
    <text evidence="3">In the N-terminal section; belongs to the glycosyltransferase 51 family.</text>
</comment>
<sequence>MRSKRRSCGRLVLVGLPLSLCCAALAFVLALHAAPRPDLYGKAGFSRIFLDRRDRVLRITLAPDGTYRIFTPLTAMPPELMEATLLYEDRSFYRHPGVNPLALLRSVAQMALGGRRMGGSTISMQVVRLTRKFSTASIPGKLRQIWQALVLERHYGKDEILEAYLNLAPYGANVEGVGAAARIWFHKEAAELSLPEILALAPVPQHPAARNPLASRGRALSLARARLDRIWREAHPQDAGQGLPNVPLRVHALSELPFAAPHAVDSLLAGSELPQGRISTTLDLGLQRLLERQLRRAVEAGRLWGMDNAAALLLDWRSCEILALAGSADYFNAAIQGQVDGTAARRSPGSTLKPFIYALALQEGLIHPETLLSDTPRAFKGYEPENADGGFRGPISARMALLGSRNIPAIALASQLPAPGLYGFLGKAGVRFEHGPEHYGLALVLGGAEVSMRELAGLYALLPNRGIWRAPVLRRDEHATGPLPLLKPEAAFVALQMLRAPSPQGFDRTPTYWKTGTSNGLRDAWTAGVFGPYVLVVWVGRFDGAANPGFNGLHAATPIFFSIRRSLEALNPTGALPDPAADDEGLNIRRIAVCTATGDTDLSLCPEPSRQTGTWFIPGISPIRDSGILRRILVDDATGFRQCRAVPGRTREVVWEFWPADLRRLFSQAGVRKPPAPPLAPECRETDTPWQVPGRAPLISSPKPGLVYAASLKHPQKIPLLADADADAGCVYWFADTRYLGRSEPDEPLLWQAAPGVTRLTAVDDLGRASSVRVVTESLP</sequence>
<dbReference type="InterPro" id="IPR011815">
    <property type="entry name" value="PBP_1c"/>
</dbReference>
<keyword evidence="5" id="KW-0645">Protease</keyword>
<proteinExistence type="inferred from homology"/>
<comment type="catalytic activity">
    <reaction evidence="11">
        <text>[GlcNAc-(1-&gt;4)-Mur2Ac(oyl-L-Ala-gamma-D-Glu-L-Lys-D-Ala-D-Ala)](n)-di-trans,octa-cis-undecaprenyl diphosphate + beta-D-GlcNAc-(1-&gt;4)-Mur2Ac(oyl-L-Ala-gamma-D-Glu-L-Lys-D-Ala-D-Ala)-di-trans,octa-cis-undecaprenyl diphosphate = [GlcNAc-(1-&gt;4)-Mur2Ac(oyl-L-Ala-gamma-D-Glu-L-Lys-D-Ala-D-Ala)](n+1)-di-trans,octa-cis-undecaprenyl diphosphate + di-trans,octa-cis-undecaprenyl diphosphate + H(+)</text>
        <dbReference type="Rhea" id="RHEA:23708"/>
        <dbReference type="Rhea" id="RHEA-COMP:9602"/>
        <dbReference type="Rhea" id="RHEA-COMP:9603"/>
        <dbReference type="ChEBI" id="CHEBI:15378"/>
        <dbReference type="ChEBI" id="CHEBI:58405"/>
        <dbReference type="ChEBI" id="CHEBI:60033"/>
        <dbReference type="ChEBI" id="CHEBI:78435"/>
        <dbReference type="EC" id="2.4.99.28"/>
    </reaction>
</comment>
<protein>
    <recommendedName>
        <fullName evidence="10">peptidoglycan glycosyltransferase</fullName>
        <ecNumber evidence="10">2.4.99.28</ecNumber>
    </recommendedName>
</protein>
<dbReference type="InterPro" id="IPR001264">
    <property type="entry name" value="Glyco_trans_51"/>
</dbReference>
<evidence type="ECO:0000259" key="15">
    <source>
        <dbReference type="Pfam" id="PF06832"/>
    </source>
</evidence>
<evidence type="ECO:0000256" key="6">
    <source>
        <dbReference type="ARBA" id="ARBA00022676"/>
    </source>
</evidence>
<keyword evidence="17" id="KW-1185">Reference proteome</keyword>
<dbReference type="NCBIfam" id="TIGR02073">
    <property type="entry name" value="PBP_1c"/>
    <property type="match status" value="1"/>
</dbReference>
<dbReference type="KEGG" id="dfi:AXF13_07090"/>
<dbReference type="EMBL" id="CP014229">
    <property type="protein sequence ID" value="AMD89899.1"/>
    <property type="molecule type" value="Genomic_DNA"/>
</dbReference>
<dbReference type="InterPro" id="IPR012338">
    <property type="entry name" value="Beta-lactam/transpept-like"/>
</dbReference>
<evidence type="ECO:0000259" key="14">
    <source>
        <dbReference type="Pfam" id="PF00912"/>
    </source>
</evidence>
<evidence type="ECO:0000256" key="3">
    <source>
        <dbReference type="ARBA" id="ARBA00007739"/>
    </source>
</evidence>
<keyword evidence="4" id="KW-0121">Carboxypeptidase</keyword>
<dbReference type="GO" id="GO:0004180">
    <property type="term" value="F:carboxypeptidase activity"/>
    <property type="evidence" value="ECO:0007669"/>
    <property type="project" value="UniProtKB-KW"/>
</dbReference>
<comment type="similarity">
    <text evidence="2">In the C-terminal section; belongs to the transpeptidase family.</text>
</comment>
<evidence type="ECO:0000256" key="1">
    <source>
        <dbReference type="ARBA" id="ARBA00004752"/>
    </source>
</evidence>
<dbReference type="SUPFAM" id="SSF56601">
    <property type="entry name" value="beta-lactamase/transpeptidase-like"/>
    <property type="match status" value="1"/>
</dbReference>
<dbReference type="PANTHER" id="PTHR32282">
    <property type="entry name" value="BINDING PROTEIN TRANSPEPTIDASE, PUTATIVE-RELATED"/>
    <property type="match status" value="1"/>
</dbReference>
<dbReference type="InterPro" id="IPR036950">
    <property type="entry name" value="PBP_transglycosylase"/>
</dbReference>
<evidence type="ECO:0000256" key="4">
    <source>
        <dbReference type="ARBA" id="ARBA00022645"/>
    </source>
</evidence>
<keyword evidence="7" id="KW-0808">Transferase</keyword>
<dbReference type="SUPFAM" id="SSF53955">
    <property type="entry name" value="Lysozyme-like"/>
    <property type="match status" value="1"/>
</dbReference>
<dbReference type="Proteomes" id="UP000069241">
    <property type="component" value="Chromosome"/>
</dbReference>
<dbReference type="GO" id="GO:0008955">
    <property type="term" value="F:peptidoglycan glycosyltransferase activity"/>
    <property type="evidence" value="ECO:0007669"/>
    <property type="project" value="UniProtKB-EC"/>
</dbReference>
<dbReference type="Pfam" id="PF00912">
    <property type="entry name" value="Transgly"/>
    <property type="match status" value="1"/>
</dbReference>
<evidence type="ECO:0000256" key="9">
    <source>
        <dbReference type="ARBA" id="ARBA00023268"/>
    </source>
</evidence>
<name>A0A120KM05_9BACT</name>
<keyword evidence="8" id="KW-0378">Hydrolase</keyword>
<dbReference type="InterPro" id="IPR001460">
    <property type="entry name" value="PCN-bd_Tpept"/>
</dbReference>
<dbReference type="EC" id="2.4.99.28" evidence="10"/>
<dbReference type="AlphaFoldDB" id="A0A120KM05"/>
<feature type="domain" description="Penicillin-binding C-terminal" evidence="15">
    <location>
        <begin position="694"/>
        <end position="774"/>
    </location>
</feature>
<feature type="chain" id="PRO_5007167222" description="peptidoglycan glycosyltransferase" evidence="12">
    <location>
        <begin position="34"/>
        <end position="780"/>
    </location>
</feature>
<dbReference type="Pfam" id="PF00905">
    <property type="entry name" value="Transpeptidase"/>
    <property type="match status" value="1"/>
</dbReference>
<evidence type="ECO:0000259" key="13">
    <source>
        <dbReference type="Pfam" id="PF00905"/>
    </source>
</evidence>
<evidence type="ECO:0000256" key="7">
    <source>
        <dbReference type="ARBA" id="ARBA00022679"/>
    </source>
</evidence>
<dbReference type="GO" id="GO:0009252">
    <property type="term" value="P:peptidoglycan biosynthetic process"/>
    <property type="evidence" value="ECO:0007669"/>
    <property type="project" value="UniProtKB-UniPathway"/>
</dbReference>
<dbReference type="InterPro" id="IPR050396">
    <property type="entry name" value="Glycosyltr_51/Transpeptidase"/>
</dbReference>
<keyword evidence="6" id="KW-0328">Glycosyltransferase</keyword>
<comment type="pathway">
    <text evidence="1">Cell wall biogenesis; peptidoglycan biosynthesis.</text>
</comment>
<dbReference type="Pfam" id="PF06832">
    <property type="entry name" value="BiPBP_C"/>
    <property type="match status" value="1"/>
</dbReference>
<dbReference type="STRING" id="44742.AXF13_07090"/>
<dbReference type="RefSeq" id="WP_062252208.1">
    <property type="nucleotide sequence ID" value="NZ_CP014229.1"/>
</dbReference>
<evidence type="ECO:0000256" key="11">
    <source>
        <dbReference type="ARBA" id="ARBA00049902"/>
    </source>
</evidence>